<dbReference type="Proteomes" id="UP000244915">
    <property type="component" value="Chromosome 1"/>
</dbReference>
<gene>
    <name evidence="3" type="ORF">CEW88_05845</name>
</gene>
<reference evidence="3 4" key="1">
    <citation type="submission" date="2017-06" db="EMBL/GenBank/DDBJ databases">
        <title>Yangia sp. YSBP01 complete genome sequence.</title>
        <authorList>
            <person name="Woo J.-H."/>
            <person name="Kim H.-S."/>
        </authorList>
    </citation>
    <scope>NUCLEOTIDE SEQUENCE [LARGE SCALE GENOMIC DNA]</scope>
    <source>
        <strain evidence="3 4">YSBP01</strain>
    </source>
</reference>
<evidence type="ECO:0000313" key="4">
    <source>
        <dbReference type="Proteomes" id="UP000244915"/>
    </source>
</evidence>
<organism evidence="3 4">
    <name type="scientific">Alloyangia pacifica</name>
    <dbReference type="NCBI Taxonomy" id="311180"/>
    <lineage>
        <taxon>Bacteria</taxon>
        <taxon>Pseudomonadati</taxon>
        <taxon>Pseudomonadota</taxon>
        <taxon>Alphaproteobacteria</taxon>
        <taxon>Rhodobacterales</taxon>
        <taxon>Roseobacteraceae</taxon>
        <taxon>Alloyangia</taxon>
    </lineage>
</organism>
<name>A0A2U8HB92_9RHOB</name>
<proteinExistence type="predicted"/>
<evidence type="ECO:0000313" key="3">
    <source>
        <dbReference type="EMBL" id="AWI83227.1"/>
    </source>
</evidence>
<feature type="region of interest" description="Disordered" evidence="1">
    <location>
        <begin position="27"/>
        <end position="112"/>
    </location>
</feature>
<evidence type="ECO:0000256" key="2">
    <source>
        <dbReference type="SAM" id="SignalP"/>
    </source>
</evidence>
<evidence type="ECO:0000256" key="1">
    <source>
        <dbReference type="SAM" id="MobiDB-lite"/>
    </source>
</evidence>
<keyword evidence="2" id="KW-0732">Signal</keyword>
<dbReference type="OrthoDB" id="7860474at2"/>
<feature type="chain" id="PRO_5016117619" evidence="2">
    <location>
        <begin position="23"/>
        <end position="118"/>
    </location>
</feature>
<sequence length="118" mass="12186">MKSLLAALALVTATAAVPGPLAAQLKGCAPDPNGITRCPGPSTFSTDHLGITRERRSAPQTTDRNGIVRDTTDGGSFIAPGDPTADRGGALSATRPPDTTRRAQRNCVTDEDGVVRCD</sequence>
<dbReference type="EMBL" id="CP022189">
    <property type="protein sequence ID" value="AWI83227.1"/>
    <property type="molecule type" value="Genomic_DNA"/>
</dbReference>
<protein>
    <submittedName>
        <fullName evidence="3">Uncharacterized protein</fullName>
    </submittedName>
</protein>
<dbReference type="RefSeq" id="WP_108965111.1">
    <property type="nucleotide sequence ID" value="NZ_CP022189.1"/>
</dbReference>
<feature type="signal peptide" evidence="2">
    <location>
        <begin position="1"/>
        <end position="22"/>
    </location>
</feature>
<accession>A0A2U8HB92</accession>
<dbReference type="AlphaFoldDB" id="A0A2U8HB92"/>
<dbReference type="KEGG" id="ypac:CEW88_05845"/>